<reference evidence="11" key="1">
    <citation type="submission" date="2017-09" db="EMBL/GenBank/DDBJ databases">
        <title>Depth-based differentiation of microbial function through sediment-hosted aquifers and enrichment of novel symbionts in the deep terrestrial subsurface.</title>
        <authorList>
            <person name="Probst A.J."/>
            <person name="Ladd B."/>
            <person name="Jarett J.K."/>
            <person name="Geller-Mcgrath D.E."/>
            <person name="Sieber C.M.K."/>
            <person name="Emerson J.B."/>
            <person name="Anantharaman K."/>
            <person name="Thomas B.C."/>
            <person name="Malmstrom R."/>
            <person name="Stieglmeier M."/>
            <person name="Klingl A."/>
            <person name="Woyke T."/>
            <person name="Ryan C.M."/>
            <person name="Banfield J.F."/>
        </authorList>
    </citation>
    <scope>NUCLEOTIDE SEQUENCE [LARGE SCALE GENOMIC DNA]</scope>
</reference>
<comment type="subunit">
    <text evidence="7">Monomer.</text>
</comment>
<dbReference type="EMBL" id="PEWZ01000010">
    <property type="protein sequence ID" value="PIU36334.1"/>
    <property type="molecule type" value="Genomic_DNA"/>
</dbReference>
<dbReference type="InterPro" id="IPR033910">
    <property type="entry name" value="GluRS_core"/>
</dbReference>
<evidence type="ECO:0000313" key="10">
    <source>
        <dbReference type="EMBL" id="PIU36334.1"/>
    </source>
</evidence>
<evidence type="ECO:0000256" key="6">
    <source>
        <dbReference type="ARBA" id="ARBA00023146"/>
    </source>
</evidence>
<keyword evidence="7" id="KW-0862">Zinc</keyword>
<dbReference type="InterPro" id="IPR001412">
    <property type="entry name" value="aa-tRNA-synth_I_CS"/>
</dbReference>
<sequence>MKQVRTRFAPSPTGFLHIGGLRTALYSYAFAKSQSGKFVLRIEDTDQDRLVPGATEKIYETLKKFGITWDEGPIVGGPYSPYIQSERKEAGIYKKYAEKLVEDNHAYFCFCQPKTEEEIEENHQKKIVELRDSCRDLSKEQVEEKLKSGQKAGIRLRVPENEKVSFYDFIIKKEISWETKDIDEVMLLKSDGFPTYHLAVTVDDAEMKISHILRGHDWLPSTPIHLLLYKYLGFPLPETGHLTDILDPEGGKLSKRKGSVSCEEFLAEGYLPEAILNFIMLLGWAPKDNREIFTLRQFVDSFQKGQLQTANPVFNRKKLDWFNGVYIRQLSVGELSSKFKVQSSKFAEAEEKKQTAVTELVQDRIVKISDLDSLAGFLFERPKVEVSLFGDLPYKEHLTKAVEVLETIQQFNNLTIQQCLSDLIEKNNWKTGDFFMSFRVALSGSRFTPPITNSAEILGKEETLHRLKFFL</sequence>
<keyword evidence="4 7" id="KW-0067">ATP-binding</keyword>
<keyword evidence="3 7" id="KW-0547">Nucleotide-binding</keyword>
<evidence type="ECO:0000256" key="3">
    <source>
        <dbReference type="ARBA" id="ARBA00022741"/>
    </source>
</evidence>
<proteinExistence type="inferred from homology"/>
<evidence type="ECO:0000313" key="11">
    <source>
        <dbReference type="Proteomes" id="UP000229502"/>
    </source>
</evidence>
<comment type="subcellular location">
    <subcellularLocation>
        <location evidence="7">Cytoplasm</location>
    </subcellularLocation>
</comment>
<dbReference type="InterPro" id="IPR004527">
    <property type="entry name" value="Glu-tRNA-ligase_bac/mito"/>
</dbReference>
<comment type="cofactor">
    <cofactor evidence="7">
        <name>Zn(2+)</name>
        <dbReference type="ChEBI" id="CHEBI:29105"/>
    </cofactor>
    <text evidence="7">Binds 1 zinc ion per subunit.</text>
</comment>
<feature type="domain" description="Aminoacyl-tRNA synthetase class I anticodon-binding" evidence="9">
    <location>
        <begin position="349"/>
        <end position="469"/>
    </location>
</feature>
<dbReference type="PRINTS" id="PR00987">
    <property type="entry name" value="TRNASYNTHGLU"/>
</dbReference>
<feature type="domain" description="Glutamyl/glutaminyl-tRNA synthetase class Ib catalytic" evidence="8">
    <location>
        <begin position="3"/>
        <end position="321"/>
    </location>
</feature>
<dbReference type="PROSITE" id="PS00178">
    <property type="entry name" value="AA_TRNA_LIGASE_I"/>
    <property type="match status" value="1"/>
</dbReference>
<evidence type="ECO:0000259" key="9">
    <source>
        <dbReference type="Pfam" id="PF19269"/>
    </source>
</evidence>
<feature type="binding site" evidence="7">
    <location>
        <position position="109"/>
    </location>
    <ligand>
        <name>Zn(2+)</name>
        <dbReference type="ChEBI" id="CHEBI:29105"/>
    </ligand>
</feature>
<keyword evidence="2 7" id="KW-0436">Ligase</keyword>
<name>A0A2M6YS60_9BACT</name>
<dbReference type="SUPFAM" id="SSF48163">
    <property type="entry name" value="An anticodon-binding domain of class I aminoacyl-tRNA synthetases"/>
    <property type="match status" value="1"/>
</dbReference>
<comment type="similarity">
    <text evidence="1 7">Belongs to the class-I aminoacyl-tRNA synthetase family. Glutamate--tRNA ligase type 1 subfamily.</text>
</comment>
<dbReference type="GO" id="GO:0000049">
    <property type="term" value="F:tRNA binding"/>
    <property type="evidence" value="ECO:0007669"/>
    <property type="project" value="InterPro"/>
</dbReference>
<dbReference type="GO" id="GO:0005524">
    <property type="term" value="F:ATP binding"/>
    <property type="evidence" value="ECO:0007669"/>
    <property type="project" value="UniProtKB-UniRule"/>
</dbReference>
<organism evidence="10 11">
    <name type="scientific">Candidatus Shapirobacteria bacterium CG07_land_8_20_14_0_80_39_18</name>
    <dbReference type="NCBI Taxonomy" id="1974882"/>
    <lineage>
        <taxon>Bacteria</taxon>
        <taxon>Candidatus Shapironibacteriota</taxon>
    </lineage>
</organism>
<dbReference type="InterPro" id="IPR045462">
    <property type="entry name" value="aa-tRNA-synth_I_cd-bd"/>
</dbReference>
<dbReference type="Proteomes" id="UP000229502">
    <property type="component" value="Unassembled WGS sequence"/>
</dbReference>
<protein>
    <recommendedName>
        <fullName evidence="7">Glutamate--tRNA ligase</fullName>
        <ecNumber evidence="7">6.1.1.17</ecNumber>
    </recommendedName>
    <alternativeName>
        <fullName evidence="7">Glutamyl-tRNA synthetase</fullName>
        <shortName evidence="7">GluRS</shortName>
    </alternativeName>
</protein>
<dbReference type="FunFam" id="3.40.50.620:FF:000045">
    <property type="entry name" value="Glutamate--tRNA ligase, mitochondrial"/>
    <property type="match status" value="1"/>
</dbReference>
<dbReference type="InterPro" id="IPR008925">
    <property type="entry name" value="aa_tRNA-synth_I_cd-bd_sf"/>
</dbReference>
<dbReference type="InterPro" id="IPR000924">
    <property type="entry name" value="Glu/Gln-tRNA-synth"/>
</dbReference>
<dbReference type="NCBIfam" id="TIGR00464">
    <property type="entry name" value="gltX_bact"/>
    <property type="match status" value="1"/>
</dbReference>
<feature type="short sequence motif" description="'HIGH' region" evidence="7">
    <location>
        <begin position="10"/>
        <end position="20"/>
    </location>
</feature>
<dbReference type="InterPro" id="IPR049940">
    <property type="entry name" value="GluQ/Sye"/>
</dbReference>
<gene>
    <name evidence="7" type="primary">gltX</name>
    <name evidence="10" type="ORF">COT03_00130</name>
</gene>
<keyword evidence="7" id="KW-0963">Cytoplasm</keyword>
<dbReference type="Gene3D" id="1.10.10.350">
    <property type="match status" value="1"/>
</dbReference>
<dbReference type="InterPro" id="IPR020751">
    <property type="entry name" value="aa-tRNA-synth_I_codon-bd_sub2"/>
</dbReference>
<dbReference type="SUPFAM" id="SSF52374">
    <property type="entry name" value="Nucleotidylyl transferase"/>
    <property type="match status" value="1"/>
</dbReference>
<keyword evidence="6 7" id="KW-0030">Aminoacyl-tRNA synthetase</keyword>
<dbReference type="PANTHER" id="PTHR43311">
    <property type="entry name" value="GLUTAMATE--TRNA LIGASE"/>
    <property type="match status" value="1"/>
</dbReference>
<evidence type="ECO:0000256" key="7">
    <source>
        <dbReference type="HAMAP-Rule" id="MF_00022"/>
    </source>
</evidence>
<evidence type="ECO:0000259" key="8">
    <source>
        <dbReference type="Pfam" id="PF00749"/>
    </source>
</evidence>
<feature type="binding site" evidence="7">
    <location>
        <position position="255"/>
    </location>
    <ligand>
        <name>ATP</name>
        <dbReference type="ChEBI" id="CHEBI:30616"/>
    </ligand>
</feature>
<dbReference type="GO" id="GO:0005829">
    <property type="term" value="C:cytosol"/>
    <property type="evidence" value="ECO:0007669"/>
    <property type="project" value="TreeGrafter"/>
</dbReference>
<comment type="caution">
    <text evidence="10">The sequence shown here is derived from an EMBL/GenBank/DDBJ whole genome shotgun (WGS) entry which is preliminary data.</text>
</comment>
<dbReference type="CDD" id="cd00808">
    <property type="entry name" value="GluRS_core"/>
    <property type="match status" value="1"/>
</dbReference>
<feature type="binding site" evidence="7">
    <location>
        <position position="111"/>
    </location>
    <ligand>
        <name>Zn(2+)</name>
        <dbReference type="ChEBI" id="CHEBI:29105"/>
    </ligand>
</feature>
<dbReference type="AlphaFoldDB" id="A0A2M6YS60"/>
<feature type="short sequence motif" description="'KMSKS' region" evidence="7">
    <location>
        <begin position="252"/>
        <end position="256"/>
    </location>
</feature>
<dbReference type="GO" id="GO:0008270">
    <property type="term" value="F:zinc ion binding"/>
    <property type="evidence" value="ECO:0007669"/>
    <property type="project" value="UniProtKB-UniRule"/>
</dbReference>
<evidence type="ECO:0000256" key="4">
    <source>
        <dbReference type="ARBA" id="ARBA00022840"/>
    </source>
</evidence>
<keyword evidence="5 7" id="KW-0648">Protein biosynthesis</keyword>
<dbReference type="Pfam" id="PF00749">
    <property type="entry name" value="tRNA-synt_1c"/>
    <property type="match status" value="1"/>
</dbReference>
<keyword evidence="7" id="KW-0479">Metal-binding</keyword>
<evidence type="ECO:0000256" key="2">
    <source>
        <dbReference type="ARBA" id="ARBA00022598"/>
    </source>
</evidence>
<accession>A0A2M6YS60</accession>
<feature type="binding site" evidence="7">
    <location>
        <position position="136"/>
    </location>
    <ligand>
        <name>Zn(2+)</name>
        <dbReference type="ChEBI" id="CHEBI:29105"/>
    </ligand>
</feature>
<feature type="binding site" evidence="7">
    <location>
        <position position="134"/>
    </location>
    <ligand>
        <name>Zn(2+)</name>
        <dbReference type="ChEBI" id="CHEBI:29105"/>
    </ligand>
</feature>
<dbReference type="GO" id="GO:0004818">
    <property type="term" value="F:glutamate-tRNA ligase activity"/>
    <property type="evidence" value="ECO:0007669"/>
    <property type="project" value="UniProtKB-UniRule"/>
</dbReference>
<comment type="function">
    <text evidence="7">Catalyzes the attachment of glutamate to tRNA(Glu) in a two-step reaction: glutamate is first activated by ATP to form Glu-AMP and then transferred to the acceptor end of tRNA(Glu).</text>
</comment>
<comment type="catalytic activity">
    <reaction evidence="7">
        <text>tRNA(Glu) + L-glutamate + ATP = L-glutamyl-tRNA(Glu) + AMP + diphosphate</text>
        <dbReference type="Rhea" id="RHEA:23540"/>
        <dbReference type="Rhea" id="RHEA-COMP:9663"/>
        <dbReference type="Rhea" id="RHEA-COMP:9680"/>
        <dbReference type="ChEBI" id="CHEBI:29985"/>
        <dbReference type="ChEBI" id="CHEBI:30616"/>
        <dbReference type="ChEBI" id="CHEBI:33019"/>
        <dbReference type="ChEBI" id="CHEBI:78442"/>
        <dbReference type="ChEBI" id="CHEBI:78520"/>
        <dbReference type="ChEBI" id="CHEBI:456215"/>
        <dbReference type="EC" id="6.1.1.17"/>
    </reaction>
</comment>
<dbReference type="GO" id="GO:0006424">
    <property type="term" value="P:glutamyl-tRNA aminoacylation"/>
    <property type="evidence" value="ECO:0007669"/>
    <property type="project" value="UniProtKB-UniRule"/>
</dbReference>
<dbReference type="InterPro" id="IPR014729">
    <property type="entry name" value="Rossmann-like_a/b/a_fold"/>
</dbReference>
<dbReference type="Pfam" id="PF19269">
    <property type="entry name" value="Anticodon_2"/>
    <property type="match status" value="1"/>
</dbReference>
<dbReference type="InterPro" id="IPR020058">
    <property type="entry name" value="Glu/Gln-tRNA-synth_Ib_cat-dom"/>
</dbReference>
<dbReference type="EC" id="6.1.1.17" evidence="7"/>
<dbReference type="PANTHER" id="PTHR43311:SF2">
    <property type="entry name" value="GLUTAMATE--TRNA LIGASE, MITOCHONDRIAL-RELATED"/>
    <property type="match status" value="1"/>
</dbReference>
<dbReference type="HAMAP" id="MF_00022">
    <property type="entry name" value="Glu_tRNA_synth_type1"/>
    <property type="match status" value="1"/>
</dbReference>
<evidence type="ECO:0000256" key="5">
    <source>
        <dbReference type="ARBA" id="ARBA00022917"/>
    </source>
</evidence>
<dbReference type="Gene3D" id="3.40.50.620">
    <property type="entry name" value="HUPs"/>
    <property type="match status" value="1"/>
</dbReference>
<evidence type="ECO:0000256" key="1">
    <source>
        <dbReference type="ARBA" id="ARBA00007894"/>
    </source>
</evidence>